<dbReference type="SMART" id="SM00380">
    <property type="entry name" value="AP2"/>
    <property type="match status" value="1"/>
</dbReference>
<evidence type="ECO:0000256" key="2">
    <source>
        <dbReference type="ARBA" id="ARBA00023015"/>
    </source>
</evidence>
<evidence type="ECO:0000313" key="11">
    <source>
        <dbReference type="RefSeq" id="XP_008238800.2"/>
    </source>
</evidence>
<feature type="compositionally biased region" description="Basic and acidic residues" evidence="8">
    <location>
        <begin position="172"/>
        <end position="182"/>
    </location>
</feature>
<keyword evidence="10" id="KW-1185">Reference proteome</keyword>
<evidence type="ECO:0000313" key="10">
    <source>
        <dbReference type="Proteomes" id="UP000694861"/>
    </source>
</evidence>
<evidence type="ECO:0000256" key="1">
    <source>
        <dbReference type="ARBA" id="ARBA00004123"/>
    </source>
</evidence>
<dbReference type="InterPro" id="IPR045277">
    <property type="entry name" value="DRE1A-I"/>
</dbReference>
<evidence type="ECO:0000256" key="7">
    <source>
        <dbReference type="ARBA" id="ARBA00024343"/>
    </source>
</evidence>
<dbReference type="SUPFAM" id="SSF54171">
    <property type="entry name" value="DNA-binding domain"/>
    <property type="match status" value="1"/>
</dbReference>
<dbReference type="Proteomes" id="UP000694861">
    <property type="component" value="Linkage group LG7"/>
</dbReference>
<dbReference type="CDD" id="cd00018">
    <property type="entry name" value="AP2"/>
    <property type="match status" value="1"/>
</dbReference>
<name>A0ABM0PF97_PRUMU</name>
<evidence type="ECO:0000259" key="9">
    <source>
        <dbReference type="PROSITE" id="PS51032"/>
    </source>
</evidence>
<feature type="domain" description="AP2/ERF" evidence="9">
    <location>
        <begin position="73"/>
        <end position="129"/>
    </location>
</feature>
<keyword evidence="3" id="KW-0238">DNA-binding</keyword>
<dbReference type="PROSITE" id="PS51032">
    <property type="entry name" value="AP2_ERF"/>
    <property type="match status" value="1"/>
</dbReference>
<comment type="subcellular location">
    <subcellularLocation>
        <location evidence="1">Nucleus</location>
    </subcellularLocation>
</comment>
<keyword evidence="2" id="KW-0805">Transcription regulation</keyword>
<dbReference type="PANTHER" id="PTHR31839:SF85">
    <property type="entry name" value="AP2_ERF DOMAIN-CONTAINING PROTEIN"/>
    <property type="match status" value="1"/>
</dbReference>
<proteinExistence type="inferred from homology"/>
<keyword evidence="6" id="KW-0539">Nucleus</keyword>
<evidence type="ECO:0000256" key="8">
    <source>
        <dbReference type="SAM" id="MobiDB-lite"/>
    </source>
</evidence>
<reference evidence="11" key="2">
    <citation type="submission" date="2025-08" db="UniProtKB">
        <authorList>
            <consortium name="RefSeq"/>
        </authorList>
    </citation>
    <scope>IDENTIFICATION</scope>
</reference>
<accession>A0ABM0PF97</accession>
<evidence type="ECO:0000256" key="5">
    <source>
        <dbReference type="ARBA" id="ARBA00023163"/>
    </source>
</evidence>
<protein>
    <submittedName>
        <fullName evidence="11">Ethylene-responsive transcription factor ERF027-like</fullName>
    </submittedName>
</protein>
<organism evidence="10 11">
    <name type="scientific">Prunus mume</name>
    <name type="common">Japanese apricot</name>
    <name type="synonym">Armeniaca mume</name>
    <dbReference type="NCBI Taxonomy" id="102107"/>
    <lineage>
        <taxon>Eukaryota</taxon>
        <taxon>Viridiplantae</taxon>
        <taxon>Streptophyta</taxon>
        <taxon>Embryophyta</taxon>
        <taxon>Tracheophyta</taxon>
        <taxon>Spermatophyta</taxon>
        <taxon>Magnoliopsida</taxon>
        <taxon>eudicotyledons</taxon>
        <taxon>Gunneridae</taxon>
        <taxon>Pentapetalae</taxon>
        <taxon>rosids</taxon>
        <taxon>fabids</taxon>
        <taxon>Rosales</taxon>
        <taxon>Rosaceae</taxon>
        <taxon>Amygdaloideae</taxon>
        <taxon>Amygdaleae</taxon>
        <taxon>Prunus</taxon>
    </lineage>
</organism>
<comment type="similarity">
    <text evidence="7">Belongs to the AP2/ERF transcription factor family. ERF subfamily.</text>
</comment>
<reference evidence="10" key="1">
    <citation type="journal article" date="2012" name="Nat. Commun.">
        <title>The genome of Prunus mume.</title>
        <authorList>
            <person name="Zhang Q."/>
            <person name="Chen W."/>
            <person name="Sun L."/>
            <person name="Zhao F."/>
            <person name="Huang B."/>
            <person name="Yang W."/>
            <person name="Tao Y."/>
            <person name="Wang J."/>
            <person name="Yuan Z."/>
            <person name="Fan G."/>
            <person name="Xing Z."/>
            <person name="Han C."/>
            <person name="Pan H."/>
            <person name="Zhong X."/>
            <person name="Shi W."/>
            <person name="Liang X."/>
            <person name="Du D."/>
            <person name="Sun F."/>
            <person name="Xu Z."/>
            <person name="Hao R."/>
            <person name="Lv T."/>
            <person name="Lv Y."/>
            <person name="Zheng Z."/>
            <person name="Sun M."/>
            <person name="Luo L."/>
            <person name="Cai M."/>
            <person name="Gao Y."/>
            <person name="Wang J."/>
            <person name="Yin Y."/>
            <person name="Xu X."/>
            <person name="Cheng T."/>
            <person name="Wang J."/>
        </authorList>
    </citation>
    <scope>NUCLEOTIDE SEQUENCE [LARGE SCALE GENOMIC DNA]</scope>
</reference>
<dbReference type="PANTHER" id="PTHR31839">
    <property type="entry name" value="DEHYDRATION-RESPONSIVE ELEMENT-BINDING PROTEIN 1D"/>
    <property type="match status" value="1"/>
</dbReference>
<evidence type="ECO:0000256" key="3">
    <source>
        <dbReference type="ARBA" id="ARBA00023125"/>
    </source>
</evidence>
<dbReference type="Pfam" id="PF00847">
    <property type="entry name" value="AP2"/>
    <property type="match status" value="1"/>
</dbReference>
<dbReference type="InterPro" id="IPR016177">
    <property type="entry name" value="DNA-bd_dom_sf"/>
</dbReference>
<dbReference type="Gene3D" id="3.30.730.10">
    <property type="entry name" value="AP2/ERF domain"/>
    <property type="match status" value="1"/>
</dbReference>
<evidence type="ECO:0000256" key="4">
    <source>
        <dbReference type="ARBA" id="ARBA00023159"/>
    </source>
</evidence>
<dbReference type="InterPro" id="IPR036955">
    <property type="entry name" value="AP2/ERF_dom_sf"/>
</dbReference>
<dbReference type="InterPro" id="IPR001471">
    <property type="entry name" value="AP2/ERF_dom"/>
</dbReference>
<dbReference type="GeneID" id="103337423"/>
<feature type="region of interest" description="Disordered" evidence="8">
    <location>
        <begin position="219"/>
        <end position="244"/>
    </location>
</feature>
<feature type="region of interest" description="Disordered" evidence="8">
    <location>
        <begin position="164"/>
        <end position="185"/>
    </location>
</feature>
<dbReference type="RefSeq" id="XP_008238800.2">
    <property type="nucleotide sequence ID" value="XM_008240578.2"/>
</dbReference>
<keyword evidence="5" id="KW-0804">Transcription</keyword>
<feature type="compositionally biased region" description="Gly residues" evidence="8">
    <location>
        <begin position="234"/>
        <end position="244"/>
    </location>
</feature>
<keyword evidence="4" id="KW-0010">Activator</keyword>
<sequence length="244" mass="26158">MSCVTRIKILTDIAPNITHPLTFLLSPPSATPFYTKSSHVLLSLSSPPELVQLLKHPPLPTTMASSSCGKQTRYHGIRCRGGKWVSEIREPRKTRRIWLGTYPTPEMAASAYDVAALALKGGHAVLNFPSSIALYPVPASKSPEDIRSAAAAAAAAVSAALQSNEEANNSLELKESPKKQEDDMTTMMNSTSLASSVGMDEEELFGMPNLLAEMAEGMLLSPPRPPDYPESGNSDGGESGLWSF</sequence>
<evidence type="ECO:0000256" key="6">
    <source>
        <dbReference type="ARBA" id="ARBA00023242"/>
    </source>
</evidence>
<gene>
    <name evidence="11" type="primary">LOC103337423</name>
</gene>